<evidence type="ECO:0000313" key="3">
    <source>
        <dbReference type="Proteomes" id="UP000717328"/>
    </source>
</evidence>
<protein>
    <submittedName>
        <fullName evidence="2">Uncharacterized protein</fullName>
    </submittedName>
</protein>
<gene>
    <name evidence="2" type="ORF">H0H81_010922</name>
</gene>
<feature type="compositionally biased region" description="Low complexity" evidence="1">
    <location>
        <begin position="45"/>
        <end position="76"/>
    </location>
</feature>
<keyword evidence="3" id="KW-1185">Reference proteome</keyword>
<name>A0A9P7G1D3_9AGAR</name>
<feature type="region of interest" description="Disordered" evidence="1">
    <location>
        <begin position="40"/>
        <end position="80"/>
    </location>
</feature>
<reference evidence="2" key="1">
    <citation type="submission" date="2021-02" db="EMBL/GenBank/DDBJ databases">
        <authorList>
            <person name="Nieuwenhuis M."/>
            <person name="Van De Peppel L.J.J."/>
        </authorList>
    </citation>
    <scope>NUCLEOTIDE SEQUENCE</scope>
    <source>
        <strain evidence="2">D49</strain>
    </source>
</reference>
<dbReference type="EMBL" id="JABCKI010005749">
    <property type="protein sequence ID" value="KAG5638697.1"/>
    <property type="molecule type" value="Genomic_DNA"/>
</dbReference>
<evidence type="ECO:0000313" key="2">
    <source>
        <dbReference type="EMBL" id="KAG5638697.1"/>
    </source>
</evidence>
<reference evidence="2" key="2">
    <citation type="submission" date="2021-10" db="EMBL/GenBank/DDBJ databases">
        <title>Phylogenomics reveals ancestral predisposition of the termite-cultivated fungus Termitomyces towards a domesticated lifestyle.</title>
        <authorList>
            <person name="Auxier B."/>
            <person name="Grum-Grzhimaylo A."/>
            <person name="Cardenas M.E."/>
            <person name="Lodge J.D."/>
            <person name="Laessoe T."/>
            <person name="Pedersen O."/>
            <person name="Smith M.E."/>
            <person name="Kuyper T.W."/>
            <person name="Franco-Molano E.A."/>
            <person name="Baroni T.J."/>
            <person name="Aanen D.K."/>
        </authorList>
    </citation>
    <scope>NUCLEOTIDE SEQUENCE</scope>
    <source>
        <strain evidence="2">D49</strain>
    </source>
</reference>
<organism evidence="2 3">
    <name type="scientific">Sphagnurus paluster</name>
    <dbReference type="NCBI Taxonomy" id="117069"/>
    <lineage>
        <taxon>Eukaryota</taxon>
        <taxon>Fungi</taxon>
        <taxon>Dikarya</taxon>
        <taxon>Basidiomycota</taxon>
        <taxon>Agaricomycotina</taxon>
        <taxon>Agaricomycetes</taxon>
        <taxon>Agaricomycetidae</taxon>
        <taxon>Agaricales</taxon>
        <taxon>Tricholomatineae</taxon>
        <taxon>Lyophyllaceae</taxon>
        <taxon>Sphagnurus</taxon>
    </lineage>
</organism>
<proteinExistence type="predicted"/>
<evidence type="ECO:0000256" key="1">
    <source>
        <dbReference type="SAM" id="MobiDB-lite"/>
    </source>
</evidence>
<comment type="caution">
    <text evidence="2">The sequence shown here is derived from an EMBL/GenBank/DDBJ whole genome shotgun (WGS) entry which is preliminary data.</text>
</comment>
<feature type="region of interest" description="Disordered" evidence="1">
    <location>
        <begin position="101"/>
        <end position="131"/>
    </location>
</feature>
<sequence length="159" mass="15958">MFSASANSSSSTLAPKKAPKNYEAAFGALSSSYGYSAGVPRLPYSSPATTSPATTSPDRSAPSATRADAPTRAPAPHSAPKNYEAAFGALSSSYGYGAGVPALPPKSSASTKRAAAPPNVETQKSDSKEKDYSTAFASLASTYGFGGPLPTAASKPGKI</sequence>
<dbReference type="AlphaFoldDB" id="A0A9P7G1D3"/>
<dbReference type="Proteomes" id="UP000717328">
    <property type="component" value="Unassembled WGS sequence"/>
</dbReference>
<accession>A0A9P7G1D3</accession>